<organism evidence="2 3">
    <name type="scientific">Sphingobacterium cellulitidis</name>
    <dbReference type="NCBI Taxonomy" id="1768011"/>
    <lineage>
        <taxon>Bacteria</taxon>
        <taxon>Pseudomonadati</taxon>
        <taxon>Bacteroidota</taxon>
        <taxon>Sphingobacteriia</taxon>
        <taxon>Sphingobacteriales</taxon>
        <taxon>Sphingobacteriaceae</taxon>
        <taxon>Sphingobacterium</taxon>
    </lineage>
</organism>
<evidence type="ECO:0000313" key="2">
    <source>
        <dbReference type="EMBL" id="GGE28114.1"/>
    </source>
</evidence>
<proteinExistence type="predicted"/>
<reference evidence="2" key="2">
    <citation type="submission" date="2020-09" db="EMBL/GenBank/DDBJ databases">
        <authorList>
            <person name="Sun Q."/>
            <person name="Zhou Y."/>
        </authorList>
    </citation>
    <scope>NUCLEOTIDE SEQUENCE</scope>
    <source>
        <strain evidence="2">CGMCC 1.15966</strain>
    </source>
</reference>
<sequence>MFNNILENINGDNKVAEANNTTIQFLLLITSIITILFLILNFKQQQNQIKSNKRDTEFNRALELIEKYLKLIDISTLKTREKVLSNNLNLILSLDLLINEEKLSTPENIINLGKYAVNSRGQIVVYLNQINATYALIIKLVYNPLFTKDEIIILSEFVCNHSYREIYNDIIRLDTYIVSELPKYKDMIIEYFKVYNKDGIKEYEKTKKEFESLKERLSLYYILFDNRDSDQYESNVKTIRKYFKL</sequence>
<keyword evidence="1" id="KW-0472">Membrane</keyword>
<dbReference type="EMBL" id="BMKM01000008">
    <property type="protein sequence ID" value="GGE28114.1"/>
    <property type="molecule type" value="Genomic_DNA"/>
</dbReference>
<dbReference type="AlphaFoldDB" id="A0A8H9G0D8"/>
<reference evidence="2" key="1">
    <citation type="journal article" date="2014" name="Int. J. Syst. Evol. Microbiol.">
        <title>Complete genome sequence of Corynebacterium casei LMG S-19264T (=DSM 44701T), isolated from a smear-ripened cheese.</title>
        <authorList>
            <consortium name="US DOE Joint Genome Institute (JGI-PGF)"/>
            <person name="Walter F."/>
            <person name="Albersmeier A."/>
            <person name="Kalinowski J."/>
            <person name="Ruckert C."/>
        </authorList>
    </citation>
    <scope>NUCLEOTIDE SEQUENCE</scope>
    <source>
        <strain evidence="2">CGMCC 1.15966</strain>
    </source>
</reference>
<gene>
    <name evidence="2" type="ORF">GCM10011516_27220</name>
</gene>
<dbReference type="Proteomes" id="UP000614460">
    <property type="component" value="Unassembled WGS sequence"/>
</dbReference>
<evidence type="ECO:0000256" key="1">
    <source>
        <dbReference type="SAM" id="Phobius"/>
    </source>
</evidence>
<keyword evidence="1" id="KW-0812">Transmembrane</keyword>
<name>A0A8H9G0D8_9SPHI</name>
<evidence type="ECO:0000313" key="3">
    <source>
        <dbReference type="Proteomes" id="UP000614460"/>
    </source>
</evidence>
<keyword evidence="1" id="KW-1133">Transmembrane helix</keyword>
<accession>A0A8H9G0D8</accession>
<keyword evidence="3" id="KW-1185">Reference proteome</keyword>
<protein>
    <submittedName>
        <fullName evidence="2">Uncharacterized protein</fullName>
    </submittedName>
</protein>
<feature type="transmembrane region" description="Helical" evidence="1">
    <location>
        <begin position="23"/>
        <end position="42"/>
    </location>
</feature>
<comment type="caution">
    <text evidence="2">The sequence shown here is derived from an EMBL/GenBank/DDBJ whole genome shotgun (WGS) entry which is preliminary data.</text>
</comment>